<dbReference type="InterPro" id="IPR040079">
    <property type="entry name" value="Glutathione_S-Trfase"/>
</dbReference>
<name>G7L5L9_MEDTR</name>
<feature type="domain" description="GST C-terminal" evidence="6">
    <location>
        <begin position="90"/>
        <end position="207"/>
    </location>
</feature>
<protein>
    <recommendedName>
        <fullName evidence="1">glutathione transferase</fullName>
        <ecNumber evidence="1">2.5.1.18</ecNumber>
    </recommendedName>
</protein>
<dbReference type="Proteomes" id="UP000265566">
    <property type="component" value="Chromosome 7"/>
</dbReference>
<evidence type="ECO:0000313" key="7">
    <source>
        <dbReference type="EMBL" id="AES79386.1"/>
    </source>
</evidence>
<dbReference type="PROSITE" id="PS50404">
    <property type="entry name" value="GST_NTER"/>
    <property type="match status" value="1"/>
</dbReference>
<reference evidence="10" key="3">
    <citation type="submission" date="2015-04" db="UniProtKB">
        <authorList>
            <consortium name="EnsemblPlants"/>
        </authorList>
    </citation>
    <scope>IDENTIFICATION</scope>
    <source>
        <strain evidence="10">cv. Jemalong A17</strain>
    </source>
</reference>
<dbReference type="InterPro" id="IPR004045">
    <property type="entry name" value="Glutathione_S-Trfase_N"/>
</dbReference>
<evidence type="ECO:0000313" key="10">
    <source>
        <dbReference type="EnsemblPlants" id="AES79386"/>
    </source>
</evidence>
<dbReference type="FunFam" id="1.20.1050.10:FF:000012">
    <property type="entry name" value="Tau class glutathione S-transferase"/>
    <property type="match status" value="1"/>
</dbReference>
<dbReference type="PANTHER" id="PTHR11260:SF712">
    <property type="entry name" value="GLUTATHIONE TRANSFERASE"/>
    <property type="match status" value="1"/>
</dbReference>
<feature type="domain" description="GST N-terminal" evidence="5">
    <location>
        <begin position="6"/>
        <end position="85"/>
    </location>
</feature>
<evidence type="ECO:0000256" key="3">
    <source>
        <dbReference type="ARBA" id="ARBA00047960"/>
    </source>
</evidence>
<dbReference type="InterPro" id="IPR045073">
    <property type="entry name" value="Omega/Tau-like"/>
</dbReference>
<sequence>MSSNKEEVKLFGLVESPFVTRVEIALKLKGVEYKYEEEKWGNLSETLKKYNPVYKKVPVLVHNDKPISESLVILEYIDETWKQNPILPSDPYERALARFWTKFIDDKCLNVMRKVSFTLDEKERENAIEEMEVALQFLENELKDKFFGGDEIGIVDITAAFIALQEVMGLKLFTSEKFPKLFNWSQNFNNHPIVKEKLPPKETYLAFYKARLESLAASK</sequence>
<dbReference type="Gramene" id="rna40747">
    <property type="protein sequence ID" value="RHN46276.1"/>
    <property type="gene ID" value="gene40747"/>
</dbReference>
<dbReference type="EMBL" id="PSQE01000007">
    <property type="protein sequence ID" value="RHN46276.1"/>
    <property type="molecule type" value="Genomic_DNA"/>
</dbReference>
<evidence type="ECO:0000256" key="4">
    <source>
        <dbReference type="RuleBase" id="RU003494"/>
    </source>
</evidence>
<dbReference type="AlphaFoldDB" id="G7L5L9"/>
<dbReference type="CDD" id="cd03185">
    <property type="entry name" value="GST_C_Tau"/>
    <property type="match status" value="1"/>
</dbReference>
<dbReference type="PROSITE" id="PS50405">
    <property type="entry name" value="GST_CTER"/>
    <property type="match status" value="1"/>
</dbReference>
<organism evidence="7 11">
    <name type="scientific">Medicago truncatula</name>
    <name type="common">Barrel medic</name>
    <name type="synonym">Medicago tribuloides</name>
    <dbReference type="NCBI Taxonomy" id="3880"/>
    <lineage>
        <taxon>Eukaryota</taxon>
        <taxon>Viridiplantae</taxon>
        <taxon>Streptophyta</taxon>
        <taxon>Embryophyta</taxon>
        <taxon>Tracheophyta</taxon>
        <taxon>Spermatophyta</taxon>
        <taxon>Magnoliopsida</taxon>
        <taxon>eudicotyledons</taxon>
        <taxon>Gunneridae</taxon>
        <taxon>Pentapetalae</taxon>
        <taxon>rosids</taxon>
        <taxon>fabids</taxon>
        <taxon>Fabales</taxon>
        <taxon>Fabaceae</taxon>
        <taxon>Papilionoideae</taxon>
        <taxon>50 kb inversion clade</taxon>
        <taxon>NPAAA clade</taxon>
        <taxon>Hologalegina</taxon>
        <taxon>IRL clade</taxon>
        <taxon>Trifolieae</taxon>
        <taxon>Medicago</taxon>
    </lineage>
</organism>
<dbReference type="Proteomes" id="UP000002051">
    <property type="component" value="Unassembled WGS sequence"/>
</dbReference>
<dbReference type="PaxDb" id="3880-AES79386"/>
<evidence type="ECO:0000313" key="11">
    <source>
        <dbReference type="Proteomes" id="UP000002051"/>
    </source>
</evidence>
<comment type="similarity">
    <text evidence="4">Belongs to the GST superfamily.</text>
</comment>
<dbReference type="STRING" id="3880.G7L5L9"/>
<dbReference type="GO" id="GO:0004364">
    <property type="term" value="F:glutathione transferase activity"/>
    <property type="evidence" value="ECO:0000318"/>
    <property type="project" value="GO_Central"/>
</dbReference>
<proteinExistence type="evidence at transcript level"/>
<dbReference type="EC" id="2.5.1.18" evidence="1"/>
<dbReference type="KEGG" id="mtr:11436005"/>
<dbReference type="InterPro" id="IPR010987">
    <property type="entry name" value="Glutathione-S-Trfase_C-like"/>
</dbReference>
<gene>
    <name evidence="10" type="primary">11436005</name>
    <name evidence="7" type="ordered locus">MTR_7g065230</name>
    <name evidence="9" type="ORF">MtrunA17_Chr7g0240511</name>
</gene>
<dbReference type="Gene3D" id="1.20.1050.10">
    <property type="match status" value="1"/>
</dbReference>
<dbReference type="Pfam" id="PF00043">
    <property type="entry name" value="GST_C"/>
    <property type="match status" value="1"/>
</dbReference>
<dbReference type="SFLD" id="SFLDS00019">
    <property type="entry name" value="Glutathione_Transferase_(cytos"/>
    <property type="match status" value="1"/>
</dbReference>
<dbReference type="Gene3D" id="3.40.30.10">
    <property type="entry name" value="Glutaredoxin"/>
    <property type="match status" value="1"/>
</dbReference>
<reference evidence="9" key="5">
    <citation type="journal article" date="2018" name="Nat. Plants">
        <title>Whole-genome landscape of Medicago truncatula symbiotic genes.</title>
        <authorList>
            <person name="Pecrix Y."/>
            <person name="Gamas P."/>
            <person name="Carrere S."/>
        </authorList>
    </citation>
    <scope>NUCLEOTIDE SEQUENCE</scope>
    <source>
        <tissue evidence="9">Leaves</tissue>
    </source>
</reference>
<dbReference type="GO" id="GO:0005737">
    <property type="term" value="C:cytoplasm"/>
    <property type="evidence" value="ECO:0000318"/>
    <property type="project" value="GO_Central"/>
</dbReference>
<evidence type="ECO:0000256" key="1">
    <source>
        <dbReference type="ARBA" id="ARBA00012452"/>
    </source>
</evidence>
<evidence type="ECO:0000256" key="2">
    <source>
        <dbReference type="ARBA" id="ARBA00022679"/>
    </source>
</evidence>
<dbReference type="CDD" id="cd03058">
    <property type="entry name" value="GST_N_Tau"/>
    <property type="match status" value="1"/>
</dbReference>
<dbReference type="GO" id="GO:0006749">
    <property type="term" value="P:glutathione metabolic process"/>
    <property type="evidence" value="ECO:0000318"/>
    <property type="project" value="GO_Central"/>
</dbReference>
<dbReference type="eggNOG" id="KOG0406">
    <property type="taxonomic scope" value="Eukaryota"/>
</dbReference>
<dbReference type="InterPro" id="IPR045074">
    <property type="entry name" value="GST_C_Tau"/>
</dbReference>
<reference evidence="7 11" key="2">
    <citation type="journal article" date="2014" name="BMC Genomics">
        <title>An improved genome release (version Mt4.0) for the model legume Medicago truncatula.</title>
        <authorList>
            <person name="Tang H."/>
            <person name="Krishnakumar V."/>
            <person name="Bidwell S."/>
            <person name="Rosen B."/>
            <person name="Chan A."/>
            <person name="Zhou S."/>
            <person name="Gentzbittel L."/>
            <person name="Childs K.L."/>
            <person name="Yandell M."/>
            <person name="Gundlach H."/>
            <person name="Mayer K.F."/>
            <person name="Schwartz D.C."/>
            <person name="Town C.D."/>
        </authorList>
    </citation>
    <scope>GENOME REANNOTATION</scope>
    <source>
        <strain evidence="7">A17</strain>
        <strain evidence="10 11">cv. Jemalong A17</strain>
    </source>
</reference>
<accession>G7L5L9</accession>
<keyword evidence="2 8" id="KW-0808">Transferase</keyword>
<comment type="catalytic activity">
    <reaction evidence="3">
        <text>RX + glutathione = an S-substituted glutathione + a halide anion + H(+)</text>
        <dbReference type="Rhea" id="RHEA:16437"/>
        <dbReference type="ChEBI" id="CHEBI:15378"/>
        <dbReference type="ChEBI" id="CHEBI:16042"/>
        <dbReference type="ChEBI" id="CHEBI:17792"/>
        <dbReference type="ChEBI" id="CHEBI:57925"/>
        <dbReference type="ChEBI" id="CHEBI:90779"/>
        <dbReference type="EC" id="2.5.1.18"/>
    </reaction>
</comment>
<evidence type="ECO:0000313" key="9">
    <source>
        <dbReference type="EMBL" id="RHN46276.1"/>
    </source>
</evidence>
<dbReference type="FunFam" id="3.40.30.10:FF:000014">
    <property type="entry name" value="Tau class glutathione S-transferase"/>
    <property type="match status" value="1"/>
</dbReference>
<dbReference type="InterPro" id="IPR036282">
    <property type="entry name" value="Glutathione-S-Trfase_C_sf"/>
</dbReference>
<dbReference type="OrthoDB" id="4951845at2759"/>
<dbReference type="SFLD" id="SFLDG00358">
    <property type="entry name" value="Main_(cytGST)"/>
    <property type="match status" value="1"/>
</dbReference>
<dbReference type="PANTHER" id="PTHR11260">
    <property type="entry name" value="GLUTATHIONE S-TRANSFERASE, GST, SUPERFAMILY, GST DOMAIN CONTAINING"/>
    <property type="match status" value="1"/>
</dbReference>
<reference evidence="8" key="4">
    <citation type="submission" date="2016-12" db="EMBL/GenBank/DDBJ databases">
        <title>Functional Divergence of the Medicago GST Supergene Family.</title>
        <authorList>
            <person name="Han X.-M."/>
        </authorList>
    </citation>
    <scope>NUCLEOTIDE SEQUENCE</scope>
</reference>
<reference evidence="7 11" key="1">
    <citation type="journal article" date="2011" name="Nature">
        <title>The Medicago genome provides insight into the evolution of rhizobial symbioses.</title>
        <authorList>
            <person name="Young N.D."/>
            <person name="Debelle F."/>
            <person name="Oldroyd G.E."/>
            <person name="Geurts R."/>
            <person name="Cannon S.B."/>
            <person name="Udvardi M.K."/>
            <person name="Benedito V.A."/>
            <person name="Mayer K.F."/>
            <person name="Gouzy J."/>
            <person name="Schoof H."/>
            <person name="Van de Peer Y."/>
            <person name="Proost S."/>
            <person name="Cook D.R."/>
            <person name="Meyers B.C."/>
            <person name="Spannagl M."/>
            <person name="Cheung F."/>
            <person name="De Mita S."/>
            <person name="Krishnakumar V."/>
            <person name="Gundlach H."/>
            <person name="Zhou S."/>
            <person name="Mudge J."/>
            <person name="Bharti A.K."/>
            <person name="Murray J.D."/>
            <person name="Naoumkina M.A."/>
            <person name="Rosen B."/>
            <person name="Silverstein K.A."/>
            <person name="Tang H."/>
            <person name="Rombauts S."/>
            <person name="Zhao P.X."/>
            <person name="Zhou P."/>
            <person name="Barbe V."/>
            <person name="Bardou P."/>
            <person name="Bechner M."/>
            <person name="Bellec A."/>
            <person name="Berger A."/>
            <person name="Berges H."/>
            <person name="Bidwell S."/>
            <person name="Bisseling T."/>
            <person name="Choisne N."/>
            <person name="Couloux A."/>
            <person name="Denny R."/>
            <person name="Deshpande S."/>
            <person name="Dai X."/>
            <person name="Doyle J.J."/>
            <person name="Dudez A.M."/>
            <person name="Farmer A.D."/>
            <person name="Fouteau S."/>
            <person name="Franken C."/>
            <person name="Gibelin C."/>
            <person name="Gish J."/>
            <person name="Goldstein S."/>
            <person name="Gonzalez A.J."/>
            <person name="Green P.J."/>
            <person name="Hallab A."/>
            <person name="Hartog M."/>
            <person name="Hua A."/>
            <person name="Humphray S.J."/>
            <person name="Jeong D.H."/>
            <person name="Jing Y."/>
            <person name="Jocker A."/>
            <person name="Kenton S.M."/>
            <person name="Kim D.J."/>
            <person name="Klee K."/>
            <person name="Lai H."/>
            <person name="Lang C."/>
            <person name="Lin S."/>
            <person name="Macmil S.L."/>
            <person name="Magdelenat G."/>
            <person name="Matthews L."/>
            <person name="McCorrison J."/>
            <person name="Monaghan E.L."/>
            <person name="Mun J.H."/>
            <person name="Najar F.Z."/>
            <person name="Nicholson C."/>
            <person name="Noirot C."/>
            <person name="O'Bleness M."/>
            <person name="Paule C.R."/>
            <person name="Poulain J."/>
            <person name="Prion F."/>
            <person name="Qin B."/>
            <person name="Qu C."/>
            <person name="Retzel E.F."/>
            <person name="Riddle C."/>
            <person name="Sallet E."/>
            <person name="Samain S."/>
            <person name="Samson N."/>
            <person name="Sanders I."/>
            <person name="Saurat O."/>
            <person name="Scarpelli C."/>
            <person name="Schiex T."/>
            <person name="Segurens B."/>
            <person name="Severin A.J."/>
            <person name="Sherrier D.J."/>
            <person name="Shi R."/>
            <person name="Sims S."/>
            <person name="Singer S.R."/>
            <person name="Sinharoy S."/>
            <person name="Sterck L."/>
            <person name="Viollet A."/>
            <person name="Wang B.B."/>
            <person name="Wang K."/>
            <person name="Wang M."/>
            <person name="Wang X."/>
            <person name="Warfsmann J."/>
            <person name="Weissenbach J."/>
            <person name="White D.D."/>
            <person name="White J.D."/>
            <person name="Wiley G.B."/>
            <person name="Wincker P."/>
            <person name="Xing Y."/>
            <person name="Yang L."/>
            <person name="Yao Z."/>
            <person name="Ying F."/>
            <person name="Zhai J."/>
            <person name="Zhou L."/>
            <person name="Zuber A."/>
            <person name="Denarie J."/>
            <person name="Dixon R.A."/>
            <person name="May G.D."/>
            <person name="Schwartz D.C."/>
            <person name="Rogers J."/>
            <person name="Quetier F."/>
            <person name="Town C.D."/>
            <person name="Roe B.A."/>
        </authorList>
    </citation>
    <scope>NUCLEOTIDE SEQUENCE [LARGE SCALE GENOMIC DNA]</scope>
    <source>
        <strain evidence="7">A17</strain>
        <strain evidence="10 11">cv. Jemalong A17</strain>
    </source>
</reference>
<dbReference type="EMBL" id="CM001223">
    <property type="protein sequence ID" value="AES79386.1"/>
    <property type="molecule type" value="Genomic_DNA"/>
</dbReference>
<dbReference type="InterPro" id="IPR004046">
    <property type="entry name" value="GST_C"/>
</dbReference>
<evidence type="ECO:0000259" key="6">
    <source>
        <dbReference type="PROSITE" id="PS50405"/>
    </source>
</evidence>
<evidence type="ECO:0000259" key="5">
    <source>
        <dbReference type="PROSITE" id="PS50404"/>
    </source>
</evidence>
<keyword evidence="11" id="KW-1185">Reference proteome</keyword>
<dbReference type="SFLD" id="SFLDG01152">
    <property type="entry name" value="Main.3:_Omega-_and_Tau-like"/>
    <property type="match status" value="1"/>
</dbReference>
<dbReference type="SUPFAM" id="SSF47616">
    <property type="entry name" value="GST C-terminal domain-like"/>
    <property type="match status" value="1"/>
</dbReference>
<dbReference type="OMA" id="AKDECDE"/>
<dbReference type="InterPro" id="IPR036249">
    <property type="entry name" value="Thioredoxin-like_sf"/>
</dbReference>
<evidence type="ECO:0000313" key="8">
    <source>
        <dbReference type="EMBL" id="AUW37473.1"/>
    </source>
</evidence>
<dbReference type="Pfam" id="PF02798">
    <property type="entry name" value="GST_N"/>
    <property type="match status" value="1"/>
</dbReference>
<dbReference type="HOGENOM" id="CLU_011226_18_1_1"/>
<dbReference type="SUPFAM" id="SSF52833">
    <property type="entry name" value="Thioredoxin-like"/>
    <property type="match status" value="1"/>
</dbReference>
<dbReference type="EnsemblPlants" id="AES79386">
    <property type="protein sequence ID" value="AES79386"/>
    <property type="gene ID" value="MTR_7g065230"/>
</dbReference>
<dbReference type="EMBL" id="KY399322">
    <property type="protein sequence ID" value="AUW37473.1"/>
    <property type="molecule type" value="mRNA"/>
</dbReference>